<feature type="chain" id="PRO_5003320970" evidence="1">
    <location>
        <begin position="31"/>
        <end position="191"/>
    </location>
</feature>
<organism evidence="2 3">
    <name type="scientific">Asticcacaulis biprosthecium C19</name>
    <dbReference type="NCBI Taxonomy" id="715226"/>
    <lineage>
        <taxon>Bacteria</taxon>
        <taxon>Pseudomonadati</taxon>
        <taxon>Pseudomonadota</taxon>
        <taxon>Alphaproteobacteria</taxon>
        <taxon>Caulobacterales</taxon>
        <taxon>Caulobacteraceae</taxon>
        <taxon>Asticcacaulis</taxon>
    </lineage>
</organism>
<dbReference type="AlphaFoldDB" id="F4QMT1"/>
<keyword evidence="3" id="KW-1185">Reference proteome</keyword>
<evidence type="ECO:0000256" key="1">
    <source>
        <dbReference type="SAM" id="SignalP"/>
    </source>
</evidence>
<dbReference type="Pfam" id="PF13618">
    <property type="entry name" value="Gluconate_2-dh3"/>
    <property type="match status" value="1"/>
</dbReference>
<sequence length="191" mass="20551">MDHLSMNRRMALGAIAGAFGMTLIPALARAADLAADPTASELGFQPTTTVFTAAQRAFVAAYSERIVPTTDTPGAIAAGVPAYIEMMLGDWFTGNERADFIKGIDAVEAHAKTSRKKSFAKLKAAIQDEVITEVMNGKVPGAGTEFFYASRQLVVSGYYSSEIGMTVERVYLPVPGRYDGDYKYEGRVFTG</sequence>
<dbReference type="InterPro" id="IPR027056">
    <property type="entry name" value="Gluconate_2DH_su3"/>
</dbReference>
<dbReference type="HOGENOM" id="CLU_089930_0_0_5"/>
<gene>
    <name evidence="2" type="ORF">ABI_29390</name>
</gene>
<accession>F4QMT1</accession>
<name>F4QMT1_9CAUL</name>
<dbReference type="Proteomes" id="UP000006512">
    <property type="component" value="Unassembled WGS sequence"/>
</dbReference>
<dbReference type="STRING" id="715226.ABI_29390"/>
<proteinExistence type="predicted"/>
<reference evidence="3" key="1">
    <citation type="submission" date="2011-03" db="EMBL/GenBank/DDBJ databases">
        <title>Draft genome sequence of Brevundimonas diminuta.</title>
        <authorList>
            <person name="Brown P.J.B."/>
            <person name="Buechlein A."/>
            <person name="Hemmerich C."/>
            <person name="Brun Y.V."/>
        </authorList>
    </citation>
    <scope>NUCLEOTIDE SEQUENCE [LARGE SCALE GENOMIC DNA]</scope>
    <source>
        <strain evidence="3">C19</strain>
    </source>
</reference>
<dbReference type="EMBL" id="GL883078">
    <property type="protein sequence ID" value="EGF91522.1"/>
    <property type="molecule type" value="Genomic_DNA"/>
</dbReference>
<dbReference type="eggNOG" id="ENOG5032X28">
    <property type="taxonomic scope" value="Bacteria"/>
</dbReference>
<keyword evidence="1" id="KW-0732">Signal</keyword>
<evidence type="ECO:0000313" key="2">
    <source>
        <dbReference type="EMBL" id="EGF91522.1"/>
    </source>
</evidence>
<protein>
    <submittedName>
        <fullName evidence="2">Twin-arginine translocation pathway signal</fullName>
    </submittedName>
</protein>
<dbReference type="RefSeq" id="WP_006273724.1">
    <property type="nucleotide sequence ID" value="NZ_GL883078.1"/>
</dbReference>
<evidence type="ECO:0000313" key="3">
    <source>
        <dbReference type="Proteomes" id="UP000006512"/>
    </source>
</evidence>
<feature type="signal peptide" evidence="1">
    <location>
        <begin position="1"/>
        <end position="30"/>
    </location>
</feature>